<feature type="region of interest" description="Disordered" evidence="3">
    <location>
        <begin position="290"/>
        <end position="319"/>
    </location>
</feature>
<dbReference type="EMBL" id="CAXKWB010004341">
    <property type="protein sequence ID" value="CAL4073420.1"/>
    <property type="molecule type" value="Genomic_DNA"/>
</dbReference>
<dbReference type="CDD" id="cd00160">
    <property type="entry name" value="RhoGEF"/>
    <property type="match status" value="1"/>
</dbReference>
<gene>
    <name evidence="6" type="ORF">MNOR_LOCUS9122</name>
</gene>
<dbReference type="InterPro" id="IPR001452">
    <property type="entry name" value="SH3_domain"/>
</dbReference>
<dbReference type="Proteomes" id="UP001497623">
    <property type="component" value="Unassembled WGS sequence"/>
</dbReference>
<dbReference type="InterPro" id="IPR000219">
    <property type="entry name" value="DH_dom"/>
</dbReference>
<evidence type="ECO:0000259" key="4">
    <source>
        <dbReference type="PROSITE" id="PS50002"/>
    </source>
</evidence>
<evidence type="ECO:0000259" key="5">
    <source>
        <dbReference type="PROSITE" id="PS50010"/>
    </source>
</evidence>
<evidence type="ECO:0000313" key="7">
    <source>
        <dbReference type="Proteomes" id="UP001497623"/>
    </source>
</evidence>
<evidence type="ECO:0000256" key="1">
    <source>
        <dbReference type="ARBA" id="ARBA00022443"/>
    </source>
</evidence>
<keyword evidence="7" id="KW-1185">Reference proteome</keyword>
<dbReference type="Gene3D" id="1.20.900.10">
    <property type="entry name" value="Dbl homology (DH) domain"/>
    <property type="match status" value="1"/>
</dbReference>
<feature type="non-terminal residue" evidence="6">
    <location>
        <position position="1"/>
    </location>
</feature>
<feature type="domain" description="SH3" evidence="4">
    <location>
        <begin position="802"/>
        <end position="863"/>
    </location>
</feature>
<dbReference type="PROSITE" id="PS50010">
    <property type="entry name" value="DH_2"/>
    <property type="match status" value="1"/>
</dbReference>
<organism evidence="6 7">
    <name type="scientific">Meganyctiphanes norvegica</name>
    <name type="common">Northern krill</name>
    <name type="synonym">Thysanopoda norvegica</name>
    <dbReference type="NCBI Taxonomy" id="48144"/>
    <lineage>
        <taxon>Eukaryota</taxon>
        <taxon>Metazoa</taxon>
        <taxon>Ecdysozoa</taxon>
        <taxon>Arthropoda</taxon>
        <taxon>Crustacea</taxon>
        <taxon>Multicrustacea</taxon>
        <taxon>Malacostraca</taxon>
        <taxon>Eumalacostraca</taxon>
        <taxon>Eucarida</taxon>
        <taxon>Euphausiacea</taxon>
        <taxon>Euphausiidae</taxon>
        <taxon>Meganyctiphanes</taxon>
    </lineage>
</organism>
<dbReference type="SMART" id="SM00326">
    <property type="entry name" value="SH3"/>
    <property type="match status" value="1"/>
</dbReference>
<dbReference type="GO" id="GO:0005085">
    <property type="term" value="F:guanyl-nucleotide exchange factor activity"/>
    <property type="evidence" value="ECO:0007669"/>
    <property type="project" value="InterPro"/>
</dbReference>
<protein>
    <submittedName>
        <fullName evidence="6">Uncharacterized protein</fullName>
    </submittedName>
</protein>
<dbReference type="SMART" id="SM00325">
    <property type="entry name" value="RhoGEF"/>
    <property type="match status" value="1"/>
</dbReference>
<name>A0AAV2Q7H6_MEGNR</name>
<dbReference type="InterPro" id="IPR047270">
    <property type="entry name" value="PH_ephexin"/>
</dbReference>
<dbReference type="SUPFAM" id="SSF48065">
    <property type="entry name" value="DBL homology domain (DH-domain)"/>
    <property type="match status" value="1"/>
</dbReference>
<evidence type="ECO:0000313" key="6">
    <source>
        <dbReference type="EMBL" id="CAL4073420.1"/>
    </source>
</evidence>
<proteinExistence type="predicted"/>
<sequence>RIACITSYSNKRRAMEFPTIRLTTYISSIISSRLKVIAASHSKSEIEINRRSIFYNTDFNEDVDLEFRKSTFYITDLFDGDEYIDLQPNINLLSNKQLALCETQEFTLGNEDNLWENKSNVPVYKNVHQIQQVHQLHPGSSDDTCSYDGSFWSDDTDIEVDMGSDEEHIILHQDESPKDEIQCVLNESDISHQNATQPPHVAHISINENNSTLCSNKCDVNYPDFSESRTQTHKDLESNVSIVLNNNVSVYLDNQLKCCGISNAEDETDNKIPMRAEIIRELPIDMPLCSLNDRPKQRPVPPPKPKKKPLVPPKPKQTQELVENLQEPFSSSKEKHITNTNLSEFKCALTNDVTEYSLEHSIEQPMYYSCHFKDEPLYQFYEDDAKIEHDYECTSIGYYAPVNFLQRRLSAMKLVTPPSGLRRLWCQLPEVIQSGVLDSMSNDDIRLQEAMFEVVTSEASYLKSLYVLISHFAYCPDLMVEDVEDPILTQRQRKDLFSSIIPVKRCSEQFLADLEMRWQESVKISSLSDIVIKHIRSQFHLYIKYCTHQIHQERTLKDLKSTNKRFAEILSSLESAKICQSQSLHSFLILPMQRITRFPLLMAAILRFQKSDSPEWEETEQALFQLNMIVRECNESMRKIEEMEEMLTISQQLNFQGVRAFPILSASRYLLDSEDFTRLTWLETDANSIFATKLFKEEICILLFNDHLVFTRKKKDSQYIVLDHCSRNMVRMMPLDDESTNLPLHIQTEYKNLIIMTIVQNHEDKISEMVLACSSKSKQKKWVENLSPFLSKSEDEVVYQHWDLPLIQVTYPYEANQEGDITLMVSDIFEVRRMRLEGWYEGKRVTDGYSGWFPVSHTEEMLSLHMRARHLWQRYQLLAASGSLLQQIQRERELHQHEDKKRVRKRLKSFIGVVS</sequence>
<dbReference type="InterPro" id="IPR036028">
    <property type="entry name" value="SH3-like_dom_sf"/>
</dbReference>
<dbReference type="AlphaFoldDB" id="A0AAV2Q7H6"/>
<feature type="domain" description="DH" evidence="5">
    <location>
        <begin position="446"/>
        <end position="636"/>
    </location>
</feature>
<evidence type="ECO:0000256" key="2">
    <source>
        <dbReference type="PROSITE-ProRule" id="PRU00192"/>
    </source>
</evidence>
<dbReference type="InterPro" id="IPR035899">
    <property type="entry name" value="DBL_dom_sf"/>
</dbReference>
<dbReference type="Gene3D" id="2.30.30.40">
    <property type="entry name" value="SH3 Domains"/>
    <property type="match status" value="1"/>
</dbReference>
<dbReference type="Gene3D" id="2.30.29.30">
    <property type="entry name" value="Pleckstrin-homology domain (PH domain)/Phosphotyrosine-binding domain (PTB)"/>
    <property type="match status" value="1"/>
</dbReference>
<dbReference type="InterPro" id="IPR011993">
    <property type="entry name" value="PH-like_dom_sf"/>
</dbReference>
<accession>A0AAV2Q7H6</accession>
<dbReference type="PROSITE" id="PS50002">
    <property type="entry name" value="SH3"/>
    <property type="match status" value="1"/>
</dbReference>
<keyword evidence="1 2" id="KW-0728">SH3 domain</keyword>
<dbReference type="SUPFAM" id="SSF50044">
    <property type="entry name" value="SH3-domain"/>
    <property type="match status" value="1"/>
</dbReference>
<dbReference type="PANTHER" id="PTHR12845:SF5">
    <property type="entry name" value="EPHEXIN, ISOFORM D"/>
    <property type="match status" value="1"/>
</dbReference>
<reference evidence="6 7" key="1">
    <citation type="submission" date="2024-05" db="EMBL/GenBank/DDBJ databases">
        <authorList>
            <person name="Wallberg A."/>
        </authorList>
    </citation>
    <scope>NUCLEOTIDE SEQUENCE [LARGE SCALE GENOMIC DNA]</scope>
</reference>
<dbReference type="SUPFAM" id="SSF50729">
    <property type="entry name" value="PH domain-like"/>
    <property type="match status" value="1"/>
</dbReference>
<comment type="caution">
    <text evidence="6">The sequence shown here is derived from an EMBL/GenBank/DDBJ whole genome shotgun (WGS) entry which is preliminary data.</text>
</comment>
<dbReference type="PANTHER" id="PTHR12845">
    <property type="entry name" value="GUANINE NUCLEOTIDE EXCHANGE FACTOR"/>
    <property type="match status" value="1"/>
</dbReference>
<evidence type="ECO:0000256" key="3">
    <source>
        <dbReference type="SAM" id="MobiDB-lite"/>
    </source>
</evidence>
<dbReference type="Pfam" id="PF00621">
    <property type="entry name" value="RhoGEF"/>
    <property type="match status" value="1"/>
</dbReference>
<dbReference type="CDD" id="cd01221">
    <property type="entry name" value="PH_ephexin"/>
    <property type="match status" value="1"/>
</dbReference>
<dbReference type="InterPro" id="IPR047271">
    <property type="entry name" value="Ephexin-like"/>
</dbReference>
<dbReference type="Pfam" id="PF00018">
    <property type="entry name" value="SH3_1"/>
    <property type="match status" value="1"/>
</dbReference>